<proteinExistence type="inferred from homology"/>
<feature type="transmembrane region" description="Helical" evidence="3">
    <location>
        <begin position="12"/>
        <end position="30"/>
    </location>
</feature>
<dbReference type="PIRSF" id="PIRSF016661">
    <property type="entry name" value="BioY"/>
    <property type="match status" value="1"/>
</dbReference>
<evidence type="ECO:0000313" key="5">
    <source>
        <dbReference type="Proteomes" id="UP000005561"/>
    </source>
</evidence>
<evidence type="ECO:0000256" key="3">
    <source>
        <dbReference type="SAM" id="Phobius"/>
    </source>
</evidence>
<dbReference type="STRING" id="168384.SAMN05660368_01178"/>
<dbReference type="AlphaFoldDB" id="C6LE27"/>
<keyword evidence="2 3" id="KW-0472">Membrane</keyword>
<name>C6LE27_9FIRM</name>
<dbReference type="RefSeq" id="WP_006861670.1">
    <property type="nucleotide sequence ID" value="NZ_ACCL02000007.1"/>
</dbReference>
<dbReference type="PANTHER" id="PTHR34295">
    <property type="entry name" value="BIOTIN TRANSPORTER BIOY"/>
    <property type="match status" value="1"/>
</dbReference>
<feature type="transmembrane region" description="Helical" evidence="3">
    <location>
        <begin position="36"/>
        <end position="54"/>
    </location>
</feature>
<dbReference type="PANTHER" id="PTHR34295:SF1">
    <property type="entry name" value="BIOTIN TRANSPORTER BIOY"/>
    <property type="match status" value="1"/>
</dbReference>
<evidence type="ECO:0000256" key="2">
    <source>
        <dbReference type="PIRNR" id="PIRNR016661"/>
    </source>
</evidence>
<dbReference type="Proteomes" id="UP000005561">
    <property type="component" value="Unassembled WGS sequence"/>
</dbReference>
<reference evidence="4" key="1">
    <citation type="submission" date="2009-07" db="EMBL/GenBank/DDBJ databases">
        <authorList>
            <person name="Weinstock G."/>
            <person name="Sodergren E."/>
            <person name="Clifton S."/>
            <person name="Fulton L."/>
            <person name="Fulton B."/>
            <person name="Courtney L."/>
            <person name="Fronick C."/>
            <person name="Harrison M."/>
            <person name="Strong C."/>
            <person name="Farmer C."/>
            <person name="Delahaunty K."/>
            <person name="Markovic C."/>
            <person name="Hall O."/>
            <person name="Minx P."/>
            <person name="Tomlinson C."/>
            <person name="Mitreva M."/>
            <person name="Nelson J."/>
            <person name="Hou S."/>
            <person name="Wollam A."/>
            <person name="Pepin K.H."/>
            <person name="Johnson M."/>
            <person name="Bhonagiri V."/>
            <person name="Nash W.E."/>
            <person name="Warren W."/>
            <person name="Chinwalla A."/>
            <person name="Mardis E.R."/>
            <person name="Wilson R.K."/>
        </authorList>
    </citation>
    <scope>NUCLEOTIDE SEQUENCE [LARGE SCALE GENOMIC DNA]</scope>
    <source>
        <strain evidence="4">DSM 14469</strain>
    </source>
</reference>
<feature type="transmembrane region" description="Helical" evidence="3">
    <location>
        <begin position="113"/>
        <end position="138"/>
    </location>
</feature>
<keyword evidence="2" id="KW-1003">Cell membrane</keyword>
<dbReference type="OrthoDB" id="9803495at2"/>
<dbReference type="GO" id="GO:0015225">
    <property type="term" value="F:biotin transmembrane transporter activity"/>
    <property type="evidence" value="ECO:0007669"/>
    <property type="project" value="UniProtKB-UniRule"/>
</dbReference>
<comment type="subcellular location">
    <subcellularLocation>
        <location evidence="2">Cell membrane</location>
        <topology evidence="2">Multi-pass membrane protein</topology>
    </subcellularLocation>
</comment>
<comment type="similarity">
    <text evidence="1 2">Belongs to the BioY family.</text>
</comment>
<dbReference type="InterPro" id="IPR003784">
    <property type="entry name" value="BioY"/>
</dbReference>
<comment type="caution">
    <text evidence="4">The sequence shown here is derived from an EMBL/GenBank/DDBJ whole genome shotgun (WGS) entry which is preliminary data.</text>
</comment>
<evidence type="ECO:0000313" key="4">
    <source>
        <dbReference type="EMBL" id="EET61231.1"/>
    </source>
</evidence>
<evidence type="ECO:0000256" key="1">
    <source>
        <dbReference type="ARBA" id="ARBA00010692"/>
    </source>
</evidence>
<dbReference type="Pfam" id="PF02632">
    <property type="entry name" value="BioY"/>
    <property type="match status" value="1"/>
</dbReference>
<organism evidence="4 5">
    <name type="scientific">Marvinbryantia formatexigens DSM 14469</name>
    <dbReference type="NCBI Taxonomy" id="478749"/>
    <lineage>
        <taxon>Bacteria</taxon>
        <taxon>Bacillati</taxon>
        <taxon>Bacillota</taxon>
        <taxon>Clostridia</taxon>
        <taxon>Lachnospirales</taxon>
        <taxon>Lachnospiraceae</taxon>
        <taxon>Marvinbryantia</taxon>
    </lineage>
</organism>
<feature type="transmembrane region" description="Helical" evidence="3">
    <location>
        <begin position="85"/>
        <end position="106"/>
    </location>
</feature>
<dbReference type="EMBL" id="ACCL02000007">
    <property type="protein sequence ID" value="EET61231.1"/>
    <property type="molecule type" value="Genomic_DNA"/>
</dbReference>
<protein>
    <recommendedName>
        <fullName evidence="2">Biotin transporter</fullName>
    </recommendedName>
</protein>
<feature type="transmembrane region" description="Helical" evidence="3">
    <location>
        <begin position="61"/>
        <end position="79"/>
    </location>
</feature>
<keyword evidence="3" id="KW-1133">Transmembrane helix</keyword>
<keyword evidence="3" id="KW-0812">Transmembrane</keyword>
<keyword evidence="2" id="KW-0813">Transport</keyword>
<accession>C6LE27</accession>
<dbReference type="Gene3D" id="1.10.1760.20">
    <property type="match status" value="1"/>
</dbReference>
<keyword evidence="5" id="KW-1185">Reference proteome</keyword>
<gene>
    <name evidence="4" type="ORF">BRYFOR_06876</name>
</gene>
<dbReference type="eggNOG" id="COG1268">
    <property type="taxonomic scope" value="Bacteria"/>
</dbReference>
<sequence length="184" mass="19427">MENKKRISTRNVVFTGMFVAVLAVLSQIAIPMPSGVPVTLQTFAVALTAYVLGWKMGTAATAVYILLGAVGVPVFANFSGGADKLVGMTGGFIWGFLFMVILCGLGMKQKNKILLVVLSAAGLAICHLLGIFQFMAVMEMEFVPAALAVSVPYLVKDIISVVLAYFVALAVRRGLSAANLAYGM</sequence>
<dbReference type="GO" id="GO:0005886">
    <property type="term" value="C:plasma membrane"/>
    <property type="evidence" value="ECO:0007669"/>
    <property type="project" value="UniProtKB-SubCell"/>
</dbReference>